<evidence type="ECO:0000313" key="1">
    <source>
        <dbReference type="EMBL" id="NMU24506.1"/>
    </source>
</evidence>
<comment type="caution">
    <text evidence="1">The sequence shown here is derived from an EMBL/GenBank/DDBJ whole genome shotgun (WGS) entry which is preliminary data.</text>
</comment>
<reference evidence="1 2" key="1">
    <citation type="submission" date="2020-04" db="EMBL/GenBank/DDBJ databases">
        <title>Whole-genome sequencing of Vibrio spp. from China reveals different genetic environments of blaCTX-M-14 among diverse lineages.</title>
        <authorList>
            <person name="Zheng Z."/>
            <person name="Ye L."/>
            <person name="Chen S."/>
        </authorList>
    </citation>
    <scope>NUCLEOTIDE SEQUENCE [LARGE SCALE GENOMIC DNA]</scope>
    <source>
        <strain evidence="1 2">Vb0574</strain>
    </source>
</reference>
<organism evidence="1 2">
    <name type="scientific">Vibrio parahaemolyticus</name>
    <dbReference type="NCBI Taxonomy" id="670"/>
    <lineage>
        <taxon>Bacteria</taxon>
        <taxon>Pseudomonadati</taxon>
        <taxon>Pseudomonadota</taxon>
        <taxon>Gammaproteobacteria</taxon>
        <taxon>Vibrionales</taxon>
        <taxon>Vibrionaceae</taxon>
        <taxon>Vibrio</taxon>
    </lineage>
</organism>
<accession>A0A7Y0S1G1</accession>
<dbReference type="RefSeq" id="WP_029559350.1">
    <property type="nucleotide sequence ID" value="NZ_AP014859.1"/>
</dbReference>
<gene>
    <name evidence="1" type="ORF">HKB21_02575</name>
</gene>
<sequence>MENNTQQKHLFSISSTDLILQESYPQAVMSDLFKCFININKVRMTTYRAGQAVTELIIHYDNNKTFLFTIWEGALNVPPLSDDDIRLAHKEISLTDITDIMVFVTRFAHHAHLSPQLPSALDSTEVLVFSS</sequence>
<dbReference type="EMBL" id="JABCLD010000333">
    <property type="protein sequence ID" value="NMU24506.1"/>
    <property type="molecule type" value="Genomic_DNA"/>
</dbReference>
<dbReference type="AlphaFoldDB" id="A0A7Y0S1G1"/>
<protein>
    <submittedName>
        <fullName evidence="1">Uncharacterized protein</fullName>
    </submittedName>
</protein>
<dbReference type="Proteomes" id="UP000555836">
    <property type="component" value="Unassembled WGS sequence"/>
</dbReference>
<evidence type="ECO:0000313" key="2">
    <source>
        <dbReference type="Proteomes" id="UP000555836"/>
    </source>
</evidence>
<name>A0A7Y0S1G1_VIBPH</name>
<proteinExistence type="predicted"/>